<dbReference type="GO" id="GO:0003688">
    <property type="term" value="F:DNA replication origin binding"/>
    <property type="evidence" value="ECO:0007669"/>
    <property type="project" value="TreeGrafter"/>
</dbReference>
<evidence type="ECO:0000313" key="3">
    <source>
        <dbReference type="Proteomes" id="UP001211907"/>
    </source>
</evidence>
<dbReference type="Pfam" id="PF14630">
    <property type="entry name" value="ORC5_C"/>
    <property type="match status" value="1"/>
</dbReference>
<feature type="domain" description="Origin recognition complex subunit 5 C-terminal" evidence="1">
    <location>
        <begin position="2"/>
        <end position="90"/>
    </location>
</feature>
<feature type="non-terminal residue" evidence="2">
    <location>
        <position position="1"/>
    </location>
</feature>
<dbReference type="AlphaFoldDB" id="A0AAD5XGF5"/>
<evidence type="ECO:0000259" key="1">
    <source>
        <dbReference type="Pfam" id="PF14630"/>
    </source>
</evidence>
<keyword evidence="3" id="KW-1185">Reference proteome</keyword>
<dbReference type="InterPro" id="IPR020796">
    <property type="entry name" value="ORC5"/>
</dbReference>
<gene>
    <name evidence="2" type="primary">ORC5_2</name>
    <name evidence="2" type="ORF">HK100_011703</name>
</gene>
<dbReference type="EMBL" id="JADGJH010000757">
    <property type="protein sequence ID" value="KAJ3123159.1"/>
    <property type="molecule type" value="Genomic_DNA"/>
</dbReference>
<dbReference type="GO" id="GO:0006270">
    <property type="term" value="P:DNA replication initiation"/>
    <property type="evidence" value="ECO:0007669"/>
    <property type="project" value="TreeGrafter"/>
</dbReference>
<proteinExistence type="predicted"/>
<comment type="caution">
    <text evidence="2">The sequence shown here is derived from an EMBL/GenBank/DDBJ whole genome shotgun (WGS) entry which is preliminary data.</text>
</comment>
<evidence type="ECO:0000313" key="2">
    <source>
        <dbReference type="EMBL" id="KAJ3123159.1"/>
    </source>
</evidence>
<accession>A0AAD5XGF5</accession>
<sequence length="95" mass="10775">LRQQLLGPKPFPLERMLAIFYRIKEDASVDAEIESLVDIQMQVTSLISKGLLLRMSSGMKIDEVKCKVNIGLETAYGLAARMRFDLGKYLHDFKA</sequence>
<dbReference type="GO" id="GO:0005664">
    <property type="term" value="C:nuclear origin of replication recognition complex"/>
    <property type="evidence" value="ECO:0007669"/>
    <property type="project" value="TreeGrafter"/>
</dbReference>
<dbReference type="PANTHER" id="PTHR12705">
    <property type="entry name" value="ORIGIN RECOGNITION COMPLEX SUBUNIT 5"/>
    <property type="match status" value="1"/>
</dbReference>
<dbReference type="Proteomes" id="UP001211907">
    <property type="component" value="Unassembled WGS sequence"/>
</dbReference>
<dbReference type="PANTHER" id="PTHR12705:SF0">
    <property type="entry name" value="ORIGIN RECOGNITION COMPLEX SUBUNIT 5"/>
    <property type="match status" value="1"/>
</dbReference>
<organism evidence="2 3">
    <name type="scientific">Physocladia obscura</name>
    <dbReference type="NCBI Taxonomy" id="109957"/>
    <lineage>
        <taxon>Eukaryota</taxon>
        <taxon>Fungi</taxon>
        <taxon>Fungi incertae sedis</taxon>
        <taxon>Chytridiomycota</taxon>
        <taxon>Chytridiomycota incertae sedis</taxon>
        <taxon>Chytridiomycetes</taxon>
        <taxon>Chytridiales</taxon>
        <taxon>Chytriomycetaceae</taxon>
        <taxon>Physocladia</taxon>
    </lineage>
</organism>
<name>A0AAD5XGF5_9FUNG</name>
<protein>
    <submittedName>
        <fullName evidence="2">Origin recognition complex subunit 5</fullName>
    </submittedName>
</protein>
<reference evidence="2" key="1">
    <citation type="submission" date="2020-05" db="EMBL/GenBank/DDBJ databases">
        <title>Phylogenomic resolution of chytrid fungi.</title>
        <authorList>
            <person name="Stajich J.E."/>
            <person name="Amses K."/>
            <person name="Simmons R."/>
            <person name="Seto K."/>
            <person name="Myers J."/>
            <person name="Bonds A."/>
            <person name="Quandt C.A."/>
            <person name="Barry K."/>
            <person name="Liu P."/>
            <person name="Grigoriev I."/>
            <person name="Longcore J.E."/>
            <person name="James T.Y."/>
        </authorList>
    </citation>
    <scope>NUCLEOTIDE SEQUENCE</scope>
    <source>
        <strain evidence="2">JEL0513</strain>
    </source>
</reference>
<dbReference type="InterPro" id="IPR047088">
    <property type="entry name" value="ORC5_C"/>
</dbReference>